<evidence type="ECO:0000256" key="3">
    <source>
        <dbReference type="ARBA" id="ARBA00022729"/>
    </source>
</evidence>
<evidence type="ECO:0000313" key="6">
    <source>
        <dbReference type="EMBL" id="RNB74442.1"/>
    </source>
</evidence>
<dbReference type="GO" id="GO:1901982">
    <property type="term" value="F:maltose binding"/>
    <property type="evidence" value="ECO:0007669"/>
    <property type="project" value="TreeGrafter"/>
</dbReference>
<dbReference type="GO" id="GO:0042956">
    <property type="term" value="P:maltodextrin transmembrane transport"/>
    <property type="evidence" value="ECO:0007669"/>
    <property type="project" value="TreeGrafter"/>
</dbReference>
<reference evidence="6 7" key="1">
    <citation type="submission" date="2018-10" db="EMBL/GenBank/DDBJ databases">
        <title>Phylogenomics of Brevibacillus.</title>
        <authorList>
            <person name="Dunlap C."/>
        </authorList>
    </citation>
    <scope>NUCLEOTIDE SEQUENCE [LARGE SCALE GENOMIC DNA]</scope>
    <source>
        <strain evidence="6 7">JCM 15085</strain>
    </source>
</reference>
<dbReference type="AlphaFoldDB" id="A0A3M8CFB5"/>
<protein>
    <submittedName>
        <fullName evidence="6">ABC transporter substrate-binding protein</fullName>
    </submittedName>
</protein>
<comment type="caution">
    <text evidence="6">The sequence shown here is derived from an EMBL/GenBank/DDBJ whole genome shotgun (WGS) entry which is preliminary data.</text>
</comment>
<feature type="signal peptide" evidence="5">
    <location>
        <begin position="1"/>
        <end position="20"/>
    </location>
</feature>
<evidence type="ECO:0000256" key="1">
    <source>
        <dbReference type="ARBA" id="ARBA00008520"/>
    </source>
</evidence>
<accession>A0A3M8CFB5</accession>
<comment type="similarity">
    <text evidence="1">Belongs to the bacterial solute-binding protein 1 family.</text>
</comment>
<evidence type="ECO:0000256" key="2">
    <source>
        <dbReference type="ARBA" id="ARBA00022448"/>
    </source>
</evidence>
<keyword evidence="3 5" id="KW-0732">Signal</keyword>
<name>A0A3M8CFB5_9BACL</name>
<evidence type="ECO:0000256" key="4">
    <source>
        <dbReference type="SAM" id="MobiDB-lite"/>
    </source>
</evidence>
<dbReference type="GO" id="GO:0055052">
    <property type="term" value="C:ATP-binding cassette (ABC) transporter complex, substrate-binding subunit-containing"/>
    <property type="evidence" value="ECO:0007669"/>
    <property type="project" value="TreeGrafter"/>
</dbReference>
<dbReference type="Gene3D" id="3.40.190.10">
    <property type="entry name" value="Periplasmic binding protein-like II"/>
    <property type="match status" value="2"/>
</dbReference>
<dbReference type="SUPFAM" id="SSF53850">
    <property type="entry name" value="Periplasmic binding protein-like II"/>
    <property type="match status" value="1"/>
</dbReference>
<dbReference type="EMBL" id="RHHT01000051">
    <property type="protein sequence ID" value="RNB74442.1"/>
    <property type="molecule type" value="Genomic_DNA"/>
</dbReference>
<sequence>MKKVKASLVACAFGLTAVLAGCGGGSQQSGGTNQSPANASAPASTSASAPASSKPVEIDFWYALGGRNGEIIQEMVKKFNDSQKDIVVKASYQGSYYENHSKVLAAVSAGNQPDVTMVEVGSIGAFADAKVLEELEPYTNGAEKKYIPGLLGNSYWKDKLYAIPFNRSTPLLYLNRDMLKAAGLDPEGPKTWEELRQYAKTLTKKEGDKTATYGFSTAIDIWFYEALVFQSGGSILTEDNKALAINSEAGKAPIEFWTSMLKEGIMKAPPGEKYNAWDVAKQDFLNGQVGMIFTSTGDLRGLKENAKFDVGAAFMPANKSYGAPTGGANLVILAKSSDEEKKAAWEFINWMTDTAQTVPFSLESGYMPVTTEAVESAEMKAAYEKEPNFQVAVKQLEYASPRPMVPGYKELQEVIMTEIQRAVLGQATVDEALQKADEKGQKLLKK</sequence>
<feature type="compositionally biased region" description="Low complexity" evidence="4">
    <location>
        <begin position="29"/>
        <end position="51"/>
    </location>
</feature>
<proteinExistence type="inferred from homology"/>
<feature type="region of interest" description="Disordered" evidence="4">
    <location>
        <begin position="26"/>
        <end position="51"/>
    </location>
</feature>
<dbReference type="PANTHER" id="PTHR30061:SF50">
    <property type="entry name" value="MALTOSE_MALTODEXTRIN-BINDING PERIPLASMIC PROTEIN"/>
    <property type="match status" value="1"/>
</dbReference>
<dbReference type="GO" id="GO:0015768">
    <property type="term" value="P:maltose transport"/>
    <property type="evidence" value="ECO:0007669"/>
    <property type="project" value="TreeGrafter"/>
</dbReference>
<evidence type="ECO:0000256" key="5">
    <source>
        <dbReference type="SAM" id="SignalP"/>
    </source>
</evidence>
<dbReference type="Proteomes" id="UP000281915">
    <property type="component" value="Unassembled WGS sequence"/>
</dbReference>
<evidence type="ECO:0000313" key="7">
    <source>
        <dbReference type="Proteomes" id="UP000281915"/>
    </source>
</evidence>
<dbReference type="PROSITE" id="PS51257">
    <property type="entry name" value="PROKAR_LIPOPROTEIN"/>
    <property type="match status" value="1"/>
</dbReference>
<gene>
    <name evidence="6" type="ORF">EDM58_19920</name>
</gene>
<dbReference type="PANTHER" id="PTHR30061">
    <property type="entry name" value="MALTOSE-BINDING PERIPLASMIC PROTEIN"/>
    <property type="match status" value="1"/>
</dbReference>
<feature type="chain" id="PRO_5038404113" evidence="5">
    <location>
        <begin position="21"/>
        <end position="446"/>
    </location>
</feature>
<dbReference type="InterPro" id="IPR006059">
    <property type="entry name" value="SBP"/>
</dbReference>
<organism evidence="6 7">
    <name type="scientific">Brevibacillus panacihumi</name>
    <dbReference type="NCBI Taxonomy" id="497735"/>
    <lineage>
        <taxon>Bacteria</taxon>
        <taxon>Bacillati</taxon>
        <taxon>Bacillota</taxon>
        <taxon>Bacilli</taxon>
        <taxon>Bacillales</taxon>
        <taxon>Paenibacillaceae</taxon>
        <taxon>Brevibacillus</taxon>
    </lineage>
</organism>
<dbReference type="CDD" id="cd14748">
    <property type="entry name" value="PBP2_UgpB"/>
    <property type="match status" value="1"/>
</dbReference>
<dbReference type="RefSeq" id="WP_122914873.1">
    <property type="nucleotide sequence ID" value="NZ_RHHT01000051.1"/>
</dbReference>
<dbReference type="Pfam" id="PF13416">
    <property type="entry name" value="SBP_bac_8"/>
    <property type="match status" value="1"/>
</dbReference>
<keyword evidence="2" id="KW-0813">Transport</keyword>